<evidence type="ECO:0000313" key="4">
    <source>
        <dbReference type="EMBL" id="KAF6218147.1"/>
    </source>
</evidence>
<comment type="caution">
    <text evidence="4">The sequence shown here is derived from an EMBL/GenBank/DDBJ whole genome shotgun (WGS) entry which is preliminary data.</text>
</comment>
<dbReference type="EMBL" id="JACCJB010000023">
    <property type="protein sequence ID" value="KAF6218147.1"/>
    <property type="molecule type" value="Genomic_DNA"/>
</dbReference>
<dbReference type="Pfam" id="PF00144">
    <property type="entry name" value="Beta-lactamase"/>
    <property type="match status" value="1"/>
</dbReference>
<dbReference type="GO" id="GO:0016787">
    <property type="term" value="F:hydrolase activity"/>
    <property type="evidence" value="ECO:0007669"/>
    <property type="project" value="UniProtKB-KW"/>
</dbReference>
<protein>
    <recommendedName>
        <fullName evidence="3">Beta-lactamase-related domain-containing protein</fullName>
    </recommendedName>
</protein>
<dbReference type="SUPFAM" id="SSF56601">
    <property type="entry name" value="beta-lactamase/transpeptidase-like"/>
    <property type="match status" value="1"/>
</dbReference>
<evidence type="ECO:0000256" key="1">
    <source>
        <dbReference type="ARBA" id="ARBA00009009"/>
    </source>
</evidence>
<proteinExistence type="inferred from homology"/>
<dbReference type="Proteomes" id="UP000593566">
    <property type="component" value="Unassembled WGS sequence"/>
</dbReference>
<organism evidence="4 5">
    <name type="scientific">Letharia lupina</name>
    <dbReference type="NCBI Taxonomy" id="560253"/>
    <lineage>
        <taxon>Eukaryota</taxon>
        <taxon>Fungi</taxon>
        <taxon>Dikarya</taxon>
        <taxon>Ascomycota</taxon>
        <taxon>Pezizomycotina</taxon>
        <taxon>Lecanoromycetes</taxon>
        <taxon>OSLEUM clade</taxon>
        <taxon>Lecanoromycetidae</taxon>
        <taxon>Lecanorales</taxon>
        <taxon>Lecanorineae</taxon>
        <taxon>Parmeliaceae</taxon>
        <taxon>Letharia</taxon>
    </lineage>
</organism>
<evidence type="ECO:0000259" key="3">
    <source>
        <dbReference type="Pfam" id="PF00144"/>
    </source>
</evidence>
<dbReference type="GeneID" id="59334510"/>
<keyword evidence="2" id="KW-0378">Hydrolase</keyword>
<dbReference type="InterPro" id="IPR012338">
    <property type="entry name" value="Beta-lactam/transpept-like"/>
</dbReference>
<dbReference type="InterPro" id="IPR050789">
    <property type="entry name" value="Diverse_Enzym_Activities"/>
</dbReference>
<dbReference type="AlphaFoldDB" id="A0A8H6C731"/>
<gene>
    <name evidence="4" type="ORF">HO133_006106</name>
</gene>
<accession>A0A8H6C731</accession>
<comment type="similarity">
    <text evidence="1">Belongs to the class-A beta-lactamase family.</text>
</comment>
<dbReference type="PANTHER" id="PTHR43283">
    <property type="entry name" value="BETA-LACTAMASE-RELATED"/>
    <property type="match status" value="1"/>
</dbReference>
<dbReference type="RefSeq" id="XP_037147582.1">
    <property type="nucleotide sequence ID" value="XM_037297008.1"/>
</dbReference>
<evidence type="ECO:0000313" key="5">
    <source>
        <dbReference type="Proteomes" id="UP000593566"/>
    </source>
</evidence>
<reference evidence="4 5" key="1">
    <citation type="journal article" date="2020" name="Genomics">
        <title>Complete, high-quality genomes from long-read metagenomic sequencing of two wolf lichen thalli reveals enigmatic genome architecture.</title>
        <authorList>
            <person name="McKenzie S.K."/>
            <person name="Walston R.F."/>
            <person name="Allen J.L."/>
        </authorList>
    </citation>
    <scope>NUCLEOTIDE SEQUENCE [LARGE SCALE GENOMIC DNA]</scope>
    <source>
        <strain evidence="4">WasteWater1</strain>
    </source>
</reference>
<dbReference type="PANTHER" id="PTHR43283:SF17">
    <property type="entry name" value="(LOVD), PUTATIVE (AFU_ORTHOLOGUE AFUA_5G00920)-RELATED"/>
    <property type="match status" value="1"/>
</dbReference>
<feature type="domain" description="Beta-lactamase-related" evidence="3">
    <location>
        <begin position="13"/>
        <end position="363"/>
    </location>
</feature>
<dbReference type="Gene3D" id="3.40.710.10">
    <property type="entry name" value="DD-peptidase/beta-lactamase superfamily"/>
    <property type="match status" value="1"/>
</dbReference>
<keyword evidence="5" id="KW-1185">Reference proteome</keyword>
<name>A0A8H6C731_9LECA</name>
<evidence type="ECO:0000256" key="2">
    <source>
        <dbReference type="ARBA" id="ARBA00022801"/>
    </source>
</evidence>
<dbReference type="InterPro" id="IPR001466">
    <property type="entry name" value="Beta-lactam-related"/>
</dbReference>
<sequence length="401" mass="44974">MPSMEEQFETACEDGTIPGVILLASNRSGSFHYAHAFGVRSLDTHEPLEMNNMLYIASCTKLMTSIAAMQCVERGLVTLDTDVAEILPELADQGILTGFDEASGEPILNKRQNTITLRHLLTHSAGLCYLMMSQRVQRYRKHTKNFKMATGATVEECCTQPLIYEPGTSWLYSTSIDWAGKLVERITAQTLEEYMKANIWHPLGIKDITFWPEQQHMKHRMASLTVRDEETGKVIHDLDGAKMPGGKDCFGGHGAFASMPDYFKILRSLLLDDGIILERSTAAQMFQPQLTKESQEAQKQLMAKPENTALFVGEFPKRVPLDWGIGGILTREADEGWRGKNTLMWSGLPNLFWFIDREAGLCGLYGGQVRPPGDAKVGKMITLFEKTMYERLAAHEIKAKM</sequence>